<gene>
    <name evidence="5" type="ORF">SAMN02910315_01732</name>
</gene>
<dbReference type="AlphaFoldDB" id="A0A1G5WVN3"/>
<dbReference type="PANTHER" id="PTHR44943:SF4">
    <property type="entry name" value="TPR REPEAT-CONTAINING PROTEIN MJ0798"/>
    <property type="match status" value="1"/>
</dbReference>
<sequence>MKDENTKEREEHIIELVSSFCDDNLNDEYKELCIKLVKKLARKHDVPFKRGKVEIWASAIVYAIGQINFLFDKSFEPYKTPDDICSYFNTKKSTVSNKAHDIREMCDLGHFDEEFSTCDTMESLPTFTFDENGFMVAHTPMDDYLDEAYELFDDGKIDEAISMLDDIDKDNHEYEKALFFKSFFLNASGTKDKSSEAFNAFLSEFNENVDIKSIVNGEIDENNPEELFQEALFHNNIGNYDKAIHYYDLYLKILPNQTEVLNKKANVLIELKEYKEALDVIDKALKIDSKNDELWTTKGITLYQLHKNKKSMKCLDKALKINPNNSTALSQKGIIYFERNQYKSAIKCYDKAIEIDPEEIILYTNLANMYMDLDDNEKVEKCFSEAEKINPKDIGLLCEKGEYFLMEERFEEAIECYDKCLEIDSKNVDALLHKSMALAQLDREDDFEECMAKIMMINPLLLADLEEEFR</sequence>
<dbReference type="OrthoDB" id="136016at2157"/>
<dbReference type="RefSeq" id="WP_188118123.1">
    <property type="nucleotide sequence ID" value="NZ_FMXB01000014.1"/>
</dbReference>
<dbReference type="InterPro" id="IPR019734">
    <property type="entry name" value="TPR_rpt"/>
</dbReference>
<feature type="repeat" description="TPR" evidence="3">
    <location>
        <begin position="394"/>
        <end position="427"/>
    </location>
</feature>
<evidence type="ECO:0000256" key="2">
    <source>
        <dbReference type="ARBA" id="ARBA00022803"/>
    </source>
</evidence>
<dbReference type="Pfam" id="PF19935">
    <property type="entry name" value="DUF6398"/>
    <property type="match status" value="1"/>
</dbReference>
<evidence type="ECO:0000313" key="5">
    <source>
        <dbReference type="EMBL" id="SDA62211.1"/>
    </source>
</evidence>
<keyword evidence="6" id="KW-1185">Reference proteome</keyword>
<evidence type="ECO:0000256" key="1">
    <source>
        <dbReference type="ARBA" id="ARBA00022737"/>
    </source>
</evidence>
<feature type="domain" description="DUF6398" evidence="4">
    <location>
        <begin position="13"/>
        <end position="117"/>
    </location>
</feature>
<accession>A0A1G5WVN3</accession>
<dbReference type="SUPFAM" id="SSF48452">
    <property type="entry name" value="TPR-like"/>
    <property type="match status" value="2"/>
</dbReference>
<evidence type="ECO:0000256" key="3">
    <source>
        <dbReference type="PROSITE-ProRule" id="PRU00339"/>
    </source>
</evidence>
<dbReference type="InterPro" id="IPR051685">
    <property type="entry name" value="Ycf3/AcsC/BcsC/TPR_MFPF"/>
</dbReference>
<dbReference type="PANTHER" id="PTHR44943">
    <property type="entry name" value="CELLULOSE SYNTHASE OPERON PROTEIN C"/>
    <property type="match status" value="1"/>
</dbReference>
<dbReference type="Proteomes" id="UP000323439">
    <property type="component" value="Unassembled WGS sequence"/>
</dbReference>
<keyword evidence="2 3" id="KW-0802">TPR repeat</keyword>
<feature type="repeat" description="TPR" evidence="3">
    <location>
        <begin position="292"/>
        <end position="325"/>
    </location>
</feature>
<dbReference type="Pfam" id="PF13414">
    <property type="entry name" value="TPR_11"/>
    <property type="match status" value="1"/>
</dbReference>
<dbReference type="PROSITE" id="PS50293">
    <property type="entry name" value="TPR_REGION"/>
    <property type="match status" value="1"/>
</dbReference>
<proteinExistence type="predicted"/>
<dbReference type="Pfam" id="PF13181">
    <property type="entry name" value="TPR_8"/>
    <property type="match status" value="2"/>
</dbReference>
<keyword evidence="1" id="KW-0677">Repeat</keyword>
<evidence type="ECO:0000259" key="4">
    <source>
        <dbReference type="Pfam" id="PF19935"/>
    </source>
</evidence>
<dbReference type="EMBL" id="FMXB01000014">
    <property type="protein sequence ID" value="SDA62211.1"/>
    <property type="molecule type" value="Genomic_DNA"/>
</dbReference>
<feature type="repeat" description="TPR" evidence="3">
    <location>
        <begin position="360"/>
        <end position="393"/>
    </location>
</feature>
<dbReference type="InterPro" id="IPR045651">
    <property type="entry name" value="DUF6398"/>
</dbReference>
<dbReference type="PROSITE" id="PS50005">
    <property type="entry name" value="TPR"/>
    <property type="match status" value="6"/>
</dbReference>
<reference evidence="5 6" key="1">
    <citation type="submission" date="2016-10" db="EMBL/GenBank/DDBJ databases">
        <authorList>
            <person name="Varghese N."/>
            <person name="Submissions S."/>
        </authorList>
    </citation>
    <scope>NUCLEOTIDE SEQUENCE [LARGE SCALE GENOMIC DNA]</scope>
    <source>
        <strain evidence="5 6">DSM 16643</strain>
    </source>
</reference>
<feature type="repeat" description="TPR" evidence="3">
    <location>
        <begin position="224"/>
        <end position="257"/>
    </location>
</feature>
<dbReference type="InterPro" id="IPR011990">
    <property type="entry name" value="TPR-like_helical_dom_sf"/>
</dbReference>
<dbReference type="SMART" id="SM00028">
    <property type="entry name" value="TPR"/>
    <property type="match status" value="6"/>
</dbReference>
<organism evidence="5 6">
    <name type="scientific">Methanobrevibacter millerae</name>
    <dbReference type="NCBI Taxonomy" id="230361"/>
    <lineage>
        <taxon>Archaea</taxon>
        <taxon>Methanobacteriati</taxon>
        <taxon>Methanobacteriota</taxon>
        <taxon>Methanomada group</taxon>
        <taxon>Methanobacteria</taxon>
        <taxon>Methanobacteriales</taxon>
        <taxon>Methanobacteriaceae</taxon>
        <taxon>Methanobrevibacter</taxon>
    </lineage>
</organism>
<feature type="repeat" description="TPR" evidence="3">
    <location>
        <begin position="258"/>
        <end position="291"/>
    </location>
</feature>
<feature type="repeat" description="TPR" evidence="3">
    <location>
        <begin position="326"/>
        <end position="359"/>
    </location>
</feature>
<dbReference type="Pfam" id="PF12895">
    <property type="entry name" value="ANAPC3"/>
    <property type="match status" value="1"/>
</dbReference>
<evidence type="ECO:0000313" key="6">
    <source>
        <dbReference type="Proteomes" id="UP000323439"/>
    </source>
</evidence>
<dbReference type="Gene3D" id="1.25.40.10">
    <property type="entry name" value="Tetratricopeptide repeat domain"/>
    <property type="match status" value="2"/>
</dbReference>
<protein>
    <submittedName>
        <fullName evidence="5">Tetratricopeptide repeat-containing protein</fullName>
    </submittedName>
</protein>
<name>A0A1G5WVN3_9EURY</name>